<proteinExistence type="predicted"/>
<dbReference type="EMBL" id="DMZY01000193">
    <property type="protein sequence ID" value="HAV92829.1"/>
    <property type="molecule type" value="Genomic_DNA"/>
</dbReference>
<evidence type="ECO:0000256" key="1">
    <source>
        <dbReference type="SAM" id="SignalP"/>
    </source>
</evidence>
<evidence type="ECO:0000313" key="2">
    <source>
        <dbReference type="EMBL" id="HAV92829.1"/>
    </source>
</evidence>
<evidence type="ECO:0000313" key="3">
    <source>
        <dbReference type="Proteomes" id="UP000264062"/>
    </source>
</evidence>
<dbReference type="PROSITE" id="PS51257">
    <property type="entry name" value="PROKAR_LIPOPROTEIN"/>
    <property type="match status" value="1"/>
</dbReference>
<accession>A0A350HBB3</accession>
<dbReference type="Proteomes" id="UP000264062">
    <property type="component" value="Unassembled WGS sequence"/>
</dbReference>
<sequence>MKSLYLIFPFLIALTFVSCNSTAISYTNIDCATVFINGPSSLSPGETAVLNAVFYDKENKIIKNCKGISPVWNIGSQDVIKIEKDLGNCIKVKALRKGECCVQASVNNAVTSMIIEVK</sequence>
<gene>
    <name evidence="2" type="ORF">DCW38_06580</name>
</gene>
<reference evidence="2 3" key="1">
    <citation type="journal article" date="2018" name="Nat. Biotechnol.">
        <title>A standardized bacterial taxonomy based on genome phylogeny substantially revises the tree of life.</title>
        <authorList>
            <person name="Parks D.H."/>
            <person name="Chuvochina M."/>
            <person name="Waite D.W."/>
            <person name="Rinke C."/>
            <person name="Skarshewski A."/>
            <person name="Chaumeil P.A."/>
            <person name="Hugenholtz P."/>
        </authorList>
    </citation>
    <scope>NUCLEOTIDE SEQUENCE [LARGE SCALE GENOMIC DNA]</scope>
    <source>
        <strain evidence="2">UBA9956</strain>
    </source>
</reference>
<name>A0A350HBB3_UNCW3</name>
<feature type="chain" id="PRO_5017014828" description="BIG2 domain-containing protein" evidence="1">
    <location>
        <begin position="24"/>
        <end position="118"/>
    </location>
</feature>
<protein>
    <recommendedName>
        <fullName evidence="4">BIG2 domain-containing protein</fullName>
    </recommendedName>
</protein>
<evidence type="ECO:0008006" key="4">
    <source>
        <dbReference type="Google" id="ProtNLM"/>
    </source>
</evidence>
<dbReference type="AlphaFoldDB" id="A0A350HBB3"/>
<feature type="signal peptide" evidence="1">
    <location>
        <begin position="1"/>
        <end position="23"/>
    </location>
</feature>
<organism evidence="2 3">
    <name type="scientific">candidate division WOR-3 bacterium</name>
    <dbReference type="NCBI Taxonomy" id="2052148"/>
    <lineage>
        <taxon>Bacteria</taxon>
        <taxon>Bacteria division WOR-3</taxon>
    </lineage>
</organism>
<comment type="caution">
    <text evidence="2">The sequence shown here is derived from an EMBL/GenBank/DDBJ whole genome shotgun (WGS) entry which is preliminary data.</text>
</comment>
<keyword evidence="1" id="KW-0732">Signal</keyword>